<dbReference type="OrthoDB" id="1470350at2759"/>
<evidence type="ECO:0000256" key="5">
    <source>
        <dbReference type="ARBA" id="ARBA00023002"/>
    </source>
</evidence>
<reference evidence="10 11" key="1">
    <citation type="submission" date="2017-03" db="EMBL/GenBank/DDBJ databases">
        <title>Genomes of endolithic fungi from Antarctica.</title>
        <authorList>
            <person name="Coleine C."/>
            <person name="Masonjones S."/>
            <person name="Stajich J.E."/>
        </authorList>
    </citation>
    <scope>NUCLEOTIDE SEQUENCE [LARGE SCALE GENOMIC DNA]</scope>
    <source>
        <strain evidence="10 11">CCFEE 5187</strain>
    </source>
</reference>
<dbReference type="PANTHER" id="PTHR24287:SF1">
    <property type="entry name" value="P450, PUTATIVE (EUROFUNG)-RELATED"/>
    <property type="match status" value="1"/>
</dbReference>
<dbReference type="PROSITE" id="PS00086">
    <property type="entry name" value="CYTOCHROME_P450"/>
    <property type="match status" value="1"/>
</dbReference>
<sequence length="543" mass="61224">MHTSLLLPLWAFISLLLYKAISTIISSRRHAARARQLGCKPSPALPLPALDVLGMTNLRRLLKADREKRFPDMLVERQEELSAAKGRVVSTFRFQVLGRENHFTSEPKNIKAILAHQFDEFCLGETRRGNLAPLLGTGIFTADGKQWEHSRAMLRPSFSREQVSDLDLEERHVQNMMRALPVNADGWTAETDLQVLFFRLTLDSATEFLFGESTDSQLINLPENSAAEKGNISKDEAVFAHAFDKSQRYIAHRFRFGDNYWLVNPQDFKDSNKLVHDFVDHFVQLALNRDLKKEKTAEEGGAKKEKYIFLEALAAQTRDPLELRAQLLNILLAGRDTTASLLAWLFHLLVRHPTILANLRAAILADFGSYTHPKAEITFSTLKNCSHLQHCLNETLRLYPVVPGNSRRAQVDTSLPLGGGPDGRSPVYVRAGQQVDYSVHVMHRRKDLWGADADAFRPERWVGRRPGWEYLPFNGGPRICIGQQFALTEASYVVVRLLQRFDAVEAAGPRPAGFGTQAEVVTANLTLTSCPQEGVRVRLREAR</sequence>
<dbReference type="STRING" id="331657.A0A4U0WFG5"/>
<dbReference type="PRINTS" id="PR00385">
    <property type="entry name" value="P450"/>
</dbReference>
<proteinExistence type="inferred from homology"/>
<dbReference type="InterPro" id="IPR047146">
    <property type="entry name" value="Cyt_P450_E_CYP52_fungi"/>
</dbReference>
<keyword evidence="6 8" id="KW-0408">Iron</keyword>
<comment type="caution">
    <text evidence="10">The sequence shown here is derived from an EMBL/GenBank/DDBJ whole genome shotgun (WGS) entry which is preliminary data.</text>
</comment>
<dbReference type="EMBL" id="NAJN01001904">
    <property type="protein sequence ID" value="TKA60215.1"/>
    <property type="molecule type" value="Genomic_DNA"/>
</dbReference>
<evidence type="ECO:0000313" key="10">
    <source>
        <dbReference type="EMBL" id="TKA60215.1"/>
    </source>
</evidence>
<name>A0A4U0WFG5_9PEZI</name>
<dbReference type="InterPro" id="IPR017972">
    <property type="entry name" value="Cyt_P450_CS"/>
</dbReference>
<dbReference type="PANTHER" id="PTHR24287">
    <property type="entry name" value="P450, PUTATIVE (EUROFUNG)-RELATED"/>
    <property type="match status" value="1"/>
</dbReference>
<evidence type="ECO:0000256" key="8">
    <source>
        <dbReference type="PIRSR" id="PIRSR602402-1"/>
    </source>
</evidence>
<evidence type="ECO:0000256" key="2">
    <source>
        <dbReference type="ARBA" id="ARBA00010617"/>
    </source>
</evidence>
<evidence type="ECO:0000256" key="9">
    <source>
        <dbReference type="RuleBase" id="RU000461"/>
    </source>
</evidence>
<keyword evidence="3 8" id="KW-0349">Heme</keyword>
<protein>
    <recommendedName>
        <fullName evidence="12">Cytochrome P450 52A13</fullName>
    </recommendedName>
</protein>
<evidence type="ECO:0000256" key="1">
    <source>
        <dbReference type="ARBA" id="ARBA00001971"/>
    </source>
</evidence>
<dbReference type="GO" id="GO:0005506">
    <property type="term" value="F:iron ion binding"/>
    <property type="evidence" value="ECO:0007669"/>
    <property type="project" value="InterPro"/>
</dbReference>
<dbReference type="PRINTS" id="PR00464">
    <property type="entry name" value="EP450II"/>
</dbReference>
<keyword evidence="7 9" id="KW-0503">Monooxygenase</keyword>
<dbReference type="InterPro" id="IPR002402">
    <property type="entry name" value="Cyt_P450_E_grp-II"/>
</dbReference>
<dbReference type="Pfam" id="PF00067">
    <property type="entry name" value="p450"/>
    <property type="match status" value="1"/>
</dbReference>
<comment type="similarity">
    <text evidence="2 9">Belongs to the cytochrome P450 family.</text>
</comment>
<comment type="cofactor">
    <cofactor evidence="1 8">
        <name>heme</name>
        <dbReference type="ChEBI" id="CHEBI:30413"/>
    </cofactor>
</comment>
<evidence type="ECO:0000256" key="4">
    <source>
        <dbReference type="ARBA" id="ARBA00022723"/>
    </source>
</evidence>
<dbReference type="Gene3D" id="1.10.630.10">
    <property type="entry name" value="Cytochrome P450"/>
    <property type="match status" value="1"/>
</dbReference>
<feature type="binding site" description="axial binding residue" evidence="8">
    <location>
        <position position="480"/>
    </location>
    <ligand>
        <name>heme</name>
        <dbReference type="ChEBI" id="CHEBI:30413"/>
    </ligand>
    <ligandPart>
        <name>Fe</name>
        <dbReference type="ChEBI" id="CHEBI:18248"/>
    </ligandPart>
</feature>
<dbReference type="CDD" id="cd11063">
    <property type="entry name" value="CYP52"/>
    <property type="match status" value="1"/>
</dbReference>
<dbReference type="GO" id="GO:0020037">
    <property type="term" value="F:heme binding"/>
    <property type="evidence" value="ECO:0007669"/>
    <property type="project" value="InterPro"/>
</dbReference>
<keyword evidence="11" id="KW-1185">Reference proteome</keyword>
<evidence type="ECO:0000256" key="6">
    <source>
        <dbReference type="ARBA" id="ARBA00023004"/>
    </source>
</evidence>
<keyword evidence="4 8" id="KW-0479">Metal-binding</keyword>
<evidence type="ECO:0000256" key="7">
    <source>
        <dbReference type="ARBA" id="ARBA00023033"/>
    </source>
</evidence>
<keyword evidence="5 9" id="KW-0560">Oxidoreductase</keyword>
<dbReference type="Proteomes" id="UP000308768">
    <property type="component" value="Unassembled WGS sequence"/>
</dbReference>
<evidence type="ECO:0000256" key="3">
    <source>
        <dbReference type="ARBA" id="ARBA00022617"/>
    </source>
</evidence>
<gene>
    <name evidence="10" type="ORF">B0A49_12226</name>
</gene>
<evidence type="ECO:0000313" key="11">
    <source>
        <dbReference type="Proteomes" id="UP000308768"/>
    </source>
</evidence>
<dbReference type="SUPFAM" id="SSF48264">
    <property type="entry name" value="Cytochrome P450"/>
    <property type="match status" value="1"/>
</dbReference>
<dbReference type="InterPro" id="IPR036396">
    <property type="entry name" value="Cyt_P450_sf"/>
</dbReference>
<dbReference type="AlphaFoldDB" id="A0A4U0WFG5"/>
<organism evidence="10 11">
    <name type="scientific">Cryomyces minteri</name>
    <dbReference type="NCBI Taxonomy" id="331657"/>
    <lineage>
        <taxon>Eukaryota</taxon>
        <taxon>Fungi</taxon>
        <taxon>Dikarya</taxon>
        <taxon>Ascomycota</taxon>
        <taxon>Pezizomycotina</taxon>
        <taxon>Dothideomycetes</taxon>
        <taxon>Dothideomycetes incertae sedis</taxon>
        <taxon>Cryomyces</taxon>
    </lineage>
</organism>
<dbReference type="InterPro" id="IPR001128">
    <property type="entry name" value="Cyt_P450"/>
</dbReference>
<dbReference type="GO" id="GO:0016712">
    <property type="term" value="F:oxidoreductase activity, acting on paired donors, with incorporation or reduction of molecular oxygen, reduced flavin or flavoprotein as one donor, and incorporation of one atom of oxygen"/>
    <property type="evidence" value="ECO:0007669"/>
    <property type="project" value="InterPro"/>
</dbReference>
<dbReference type="PRINTS" id="PR01239">
    <property type="entry name" value="EP450IICYP52"/>
</dbReference>
<accession>A0A4U0WFG5</accession>
<dbReference type="InterPro" id="IPR002974">
    <property type="entry name" value="Cyt_P450_E_CYP52_ascomycetes"/>
</dbReference>
<evidence type="ECO:0008006" key="12">
    <source>
        <dbReference type="Google" id="ProtNLM"/>
    </source>
</evidence>